<name>A0A2S0HWQ8_9FLAO</name>
<keyword evidence="3" id="KW-1185">Reference proteome</keyword>
<accession>A0A2S0HWQ8</accession>
<evidence type="ECO:0000313" key="2">
    <source>
        <dbReference type="EMBL" id="AVI51089.1"/>
    </source>
</evidence>
<dbReference type="Pfam" id="PF11827">
    <property type="entry name" value="DUF3347"/>
    <property type="match status" value="1"/>
</dbReference>
<gene>
    <name evidence="2" type="ORF">C5O00_07835</name>
</gene>
<dbReference type="KEGG" id="aue:C5O00_07835"/>
<proteinExistence type="predicted"/>
<reference evidence="2 3" key="1">
    <citation type="submission" date="2018-02" db="EMBL/GenBank/DDBJ databases">
        <title>Genomic analysis of the strain RR4-38 isolated from a seawater recirculating aquaculture system.</title>
        <authorList>
            <person name="Kim Y.-S."/>
            <person name="Jang Y.H."/>
            <person name="Kim K.-H."/>
        </authorList>
    </citation>
    <scope>NUCLEOTIDE SEQUENCE [LARGE SCALE GENOMIC DNA]</scope>
    <source>
        <strain evidence="2 3">RR4-38</strain>
    </source>
</reference>
<sequence>MRTSIYTAILLLAFLNYSCGDEKKGSDSTEPEVKTVEQKFEHKAEKIEASFKDEDLSMIFSQYIDLKTALINSDAAAASQSAAVLTKAFANKGVDEASLSTVKKIEATKDIEAQRSAFVGVTNTVEELLKDGLESGKLFKQYCPMAFKNTGAYWLSETKEIANPYFGEKMYRCGRIDSIIQ</sequence>
<evidence type="ECO:0000259" key="1">
    <source>
        <dbReference type="Pfam" id="PF11827"/>
    </source>
</evidence>
<protein>
    <recommendedName>
        <fullName evidence="1">DUF3347 domain-containing protein</fullName>
    </recommendedName>
</protein>
<dbReference type="RefSeq" id="WP_105216330.1">
    <property type="nucleotide sequence ID" value="NZ_CP027062.1"/>
</dbReference>
<dbReference type="InterPro" id="IPR021782">
    <property type="entry name" value="DUF3347"/>
</dbReference>
<dbReference type="Proteomes" id="UP000238442">
    <property type="component" value="Chromosome"/>
</dbReference>
<dbReference type="OrthoDB" id="5513217at2"/>
<feature type="domain" description="DUF3347" evidence="1">
    <location>
        <begin position="59"/>
        <end position="130"/>
    </location>
</feature>
<organism evidence="2 3">
    <name type="scientific">Pukyongia salina</name>
    <dbReference type="NCBI Taxonomy" id="2094025"/>
    <lineage>
        <taxon>Bacteria</taxon>
        <taxon>Pseudomonadati</taxon>
        <taxon>Bacteroidota</taxon>
        <taxon>Flavobacteriia</taxon>
        <taxon>Flavobacteriales</taxon>
        <taxon>Flavobacteriaceae</taxon>
        <taxon>Pukyongia</taxon>
    </lineage>
</organism>
<dbReference type="AlphaFoldDB" id="A0A2S0HWQ8"/>
<evidence type="ECO:0000313" key="3">
    <source>
        <dbReference type="Proteomes" id="UP000238442"/>
    </source>
</evidence>
<dbReference type="EMBL" id="CP027062">
    <property type="protein sequence ID" value="AVI51089.1"/>
    <property type="molecule type" value="Genomic_DNA"/>
</dbReference>